<evidence type="ECO:0000313" key="8">
    <source>
        <dbReference type="Proteomes" id="UP000005695"/>
    </source>
</evidence>
<dbReference type="InterPro" id="IPR000700">
    <property type="entry name" value="PAS-assoc_C"/>
</dbReference>
<dbReference type="PANTHER" id="PTHR44757">
    <property type="entry name" value="DIGUANYLATE CYCLASE DGCP"/>
    <property type="match status" value="1"/>
</dbReference>
<dbReference type="GO" id="GO:0071111">
    <property type="term" value="F:cyclic-guanylate-specific phosphodiesterase activity"/>
    <property type="evidence" value="ECO:0007669"/>
    <property type="project" value="UniProtKB-EC"/>
</dbReference>
<name>Q1K234_DESA6</name>
<proteinExistence type="predicted"/>
<keyword evidence="2" id="KW-0472">Membrane</keyword>
<dbReference type="Proteomes" id="UP000005695">
    <property type="component" value="Unassembled WGS sequence"/>
</dbReference>
<feature type="domain" description="PAC" evidence="4">
    <location>
        <begin position="282"/>
        <end position="332"/>
    </location>
</feature>
<dbReference type="Pfam" id="PF13426">
    <property type="entry name" value="PAS_9"/>
    <property type="match status" value="1"/>
</dbReference>
<dbReference type="Gene3D" id="3.20.20.450">
    <property type="entry name" value="EAL domain"/>
    <property type="match status" value="1"/>
</dbReference>
<organism evidence="7 8">
    <name type="scientific">Desulfuromonas acetoxidans (strain DSM 684 / 11070)</name>
    <dbReference type="NCBI Taxonomy" id="281689"/>
    <lineage>
        <taxon>Bacteria</taxon>
        <taxon>Pseudomonadati</taxon>
        <taxon>Thermodesulfobacteriota</taxon>
        <taxon>Desulfuromonadia</taxon>
        <taxon>Desulfuromonadales</taxon>
        <taxon>Desulfuromonadaceae</taxon>
        <taxon>Desulfuromonas</taxon>
    </lineage>
</organism>
<evidence type="ECO:0000256" key="2">
    <source>
        <dbReference type="SAM" id="Phobius"/>
    </source>
</evidence>
<dbReference type="Gene3D" id="3.30.70.270">
    <property type="match status" value="1"/>
</dbReference>
<dbReference type="Gene3D" id="3.30.450.20">
    <property type="entry name" value="PAS domain"/>
    <property type="match status" value="2"/>
</dbReference>
<dbReference type="InterPro" id="IPR000014">
    <property type="entry name" value="PAS"/>
</dbReference>
<evidence type="ECO:0000313" key="7">
    <source>
        <dbReference type="EMBL" id="EAT16605.1"/>
    </source>
</evidence>
<feature type="transmembrane region" description="Helical" evidence="2">
    <location>
        <begin position="52"/>
        <end position="70"/>
    </location>
</feature>
<dbReference type="InterPro" id="IPR001610">
    <property type="entry name" value="PAC"/>
</dbReference>
<dbReference type="SMART" id="SM00052">
    <property type="entry name" value="EAL"/>
    <property type="match status" value="1"/>
</dbReference>
<keyword evidence="2" id="KW-0812">Transmembrane</keyword>
<dbReference type="Pfam" id="PF00563">
    <property type="entry name" value="EAL"/>
    <property type="match status" value="1"/>
</dbReference>
<evidence type="ECO:0000259" key="6">
    <source>
        <dbReference type="PROSITE" id="PS50887"/>
    </source>
</evidence>
<dbReference type="Pfam" id="PF13188">
    <property type="entry name" value="PAS_8"/>
    <property type="match status" value="1"/>
</dbReference>
<evidence type="ECO:0000259" key="5">
    <source>
        <dbReference type="PROSITE" id="PS50883"/>
    </source>
</evidence>
<evidence type="ECO:0000259" key="4">
    <source>
        <dbReference type="PROSITE" id="PS50113"/>
    </source>
</evidence>
<reference evidence="7" key="2">
    <citation type="submission" date="2006-05" db="EMBL/GenBank/DDBJ databases">
        <title>Sequencing of the draft genome and assembly of Desulfuromonas acetoxidans DSM 684.</title>
        <authorList>
            <consortium name="US DOE Joint Genome Institute (JGI-PGF)"/>
            <person name="Copeland A."/>
            <person name="Lucas S."/>
            <person name="Lapidus A."/>
            <person name="Barry K."/>
            <person name="Detter J.C."/>
            <person name="Glavina del Rio T."/>
            <person name="Hammon N."/>
            <person name="Israni S."/>
            <person name="Dalin E."/>
            <person name="Tice H."/>
            <person name="Bruce D."/>
            <person name="Pitluck S."/>
            <person name="Richardson P."/>
        </authorList>
    </citation>
    <scope>NUCLEOTIDE SEQUENCE [LARGE SCALE GENOMIC DNA]</scope>
    <source>
        <strain evidence="7">DSM 684</strain>
    </source>
</reference>
<dbReference type="CDD" id="cd00130">
    <property type="entry name" value="PAS"/>
    <property type="match status" value="2"/>
</dbReference>
<dbReference type="Pfam" id="PF00990">
    <property type="entry name" value="GGDEF"/>
    <property type="match status" value="1"/>
</dbReference>
<dbReference type="SUPFAM" id="SSF55785">
    <property type="entry name" value="PYP-like sensor domain (PAS domain)"/>
    <property type="match status" value="2"/>
</dbReference>
<dbReference type="SMART" id="SM00086">
    <property type="entry name" value="PAC"/>
    <property type="match status" value="2"/>
</dbReference>
<dbReference type="CDD" id="cd01949">
    <property type="entry name" value="GGDEF"/>
    <property type="match status" value="1"/>
</dbReference>
<feature type="domain" description="PAC" evidence="4">
    <location>
        <begin position="161"/>
        <end position="213"/>
    </location>
</feature>
<dbReference type="InterPro" id="IPR052155">
    <property type="entry name" value="Biofilm_reg_signaling"/>
</dbReference>
<dbReference type="InterPro" id="IPR035919">
    <property type="entry name" value="EAL_sf"/>
</dbReference>
<dbReference type="PROSITE" id="PS50883">
    <property type="entry name" value="EAL"/>
    <property type="match status" value="1"/>
</dbReference>
<dbReference type="EMBL" id="AAEW02000004">
    <property type="protein sequence ID" value="EAT16605.1"/>
    <property type="molecule type" value="Genomic_DNA"/>
</dbReference>
<dbReference type="InterPro" id="IPR001633">
    <property type="entry name" value="EAL_dom"/>
</dbReference>
<dbReference type="AlphaFoldDB" id="Q1K234"/>
<dbReference type="PROSITE" id="PS50113">
    <property type="entry name" value="PAC"/>
    <property type="match status" value="2"/>
</dbReference>
<dbReference type="GO" id="GO:0071732">
    <property type="term" value="P:cellular response to nitric oxide"/>
    <property type="evidence" value="ECO:0007669"/>
    <property type="project" value="UniProtKB-ARBA"/>
</dbReference>
<dbReference type="InterPro" id="IPR000160">
    <property type="entry name" value="GGDEF_dom"/>
</dbReference>
<comment type="catalytic activity">
    <reaction evidence="1">
        <text>3',3'-c-di-GMP + H2O = 5'-phosphoguanylyl(3'-&gt;5')guanosine + H(+)</text>
        <dbReference type="Rhea" id="RHEA:24902"/>
        <dbReference type="ChEBI" id="CHEBI:15377"/>
        <dbReference type="ChEBI" id="CHEBI:15378"/>
        <dbReference type="ChEBI" id="CHEBI:58754"/>
        <dbReference type="ChEBI" id="CHEBI:58805"/>
        <dbReference type="EC" id="3.1.4.52"/>
    </reaction>
    <physiologicalReaction direction="left-to-right" evidence="1">
        <dbReference type="Rhea" id="RHEA:24903"/>
    </physiologicalReaction>
</comment>
<dbReference type="SUPFAM" id="SSF141868">
    <property type="entry name" value="EAL domain-like"/>
    <property type="match status" value="1"/>
</dbReference>
<protein>
    <submittedName>
        <fullName evidence="7">Diguanylate cyclase/phosphodiesterase with PAS/PAC sensor(S)</fullName>
    </submittedName>
</protein>
<dbReference type="OrthoDB" id="9777298at2"/>
<feature type="transmembrane region" description="Helical" evidence="2">
    <location>
        <begin position="12"/>
        <end position="32"/>
    </location>
</feature>
<evidence type="ECO:0000256" key="1">
    <source>
        <dbReference type="ARBA" id="ARBA00051114"/>
    </source>
</evidence>
<dbReference type="InterPro" id="IPR029787">
    <property type="entry name" value="Nucleotide_cyclase"/>
</dbReference>
<feature type="domain" description="EAL" evidence="5">
    <location>
        <begin position="506"/>
        <end position="760"/>
    </location>
</feature>
<dbReference type="SMART" id="SM00091">
    <property type="entry name" value="PAS"/>
    <property type="match status" value="2"/>
</dbReference>
<dbReference type="CDD" id="cd01948">
    <property type="entry name" value="EAL"/>
    <property type="match status" value="1"/>
</dbReference>
<keyword evidence="2" id="KW-1133">Transmembrane helix</keyword>
<reference evidence="7" key="1">
    <citation type="submission" date="2006-05" db="EMBL/GenBank/DDBJ databases">
        <title>Annotation of the draft genome assembly of Desulfuromonas acetoxidans DSM 684.</title>
        <authorList>
            <consortium name="US DOE Joint Genome Institute (JGI-ORNL)"/>
            <person name="Larimer F."/>
            <person name="Land M."/>
            <person name="Hauser L."/>
        </authorList>
    </citation>
    <scope>NUCLEOTIDE SEQUENCE [LARGE SCALE GENOMIC DNA]</scope>
    <source>
        <strain evidence="7">DSM 684</strain>
    </source>
</reference>
<dbReference type="NCBIfam" id="TIGR00254">
    <property type="entry name" value="GGDEF"/>
    <property type="match status" value="1"/>
</dbReference>
<dbReference type="PANTHER" id="PTHR44757:SF2">
    <property type="entry name" value="BIOFILM ARCHITECTURE MAINTENANCE PROTEIN MBAA"/>
    <property type="match status" value="1"/>
</dbReference>
<sequence length="766" mass="85872">MSYRPSKKSTFLSTASGIALTYALISLLWIYLSDSLLLALGIDLLSLSKLQTWKGSVFVFCTAMVLFFLLRNAIKRALYGEALFRKVVETIPTGIWVVDREGNVVDCNFAAHGLLQEFGIQAYNDIQGYAEIQGWWSDNGQPVHPDEWGISRSLSRGETCLREKIDIACTDGVRRTVLYTSLPLKSENGAITGAMALVQDITEKRKTDEVLRRFRFSIEQASEAIFWINDEGRFLFVNDQACHSLGYSASELESLHLWDIDPDFPAERWAEQWERMKSDPKQVFETRHQRKDGRIFPVEVSASQCLFNNEENHVAFVRDITIRKKYEKELEHQSNHDALTGLANRVLLDDRIQQAIVHAERAQRNTAVFLLDLDRFKVINDSLGHSQGDAVLLAVAERLSACISPGDTLSRLGGDEFAIVMTHVNHPADARIMAQKILNAFEQPFPLGNRELRITTSIGASLYPRDGEQSEDLLRHADAAMYQAKKQGGNGFQFCSEEMDTRAHKALELEGDLRQALQLGSFVLHYQPKVKIASGKIDGCEALVRWNHPDKGMISPDDFIPLAEETGLIIALGEWVLREACRQFKAWQAQGLPPIKIAVNLSARQFLQSDFVESIQTILHEFDIDPHWLDLELTESMVMEDPDRIAKLLAELKQIGFALSLDDFGTGYSSLNYLRRFPIDCLKIDRSFILDVASDATAASVANSVIGIAHSLGIHAIAEGVETREQYAFLAMCECDSIQGYLFSKPLPANDLAALLANPTPFKPTT</sequence>
<dbReference type="PROSITE" id="PS50887">
    <property type="entry name" value="GGDEF"/>
    <property type="match status" value="1"/>
</dbReference>
<dbReference type="InterPro" id="IPR035965">
    <property type="entry name" value="PAS-like_dom_sf"/>
</dbReference>
<keyword evidence="8" id="KW-1185">Reference proteome</keyword>
<gene>
    <name evidence="7" type="ORF">Dace_2700</name>
</gene>
<dbReference type="NCBIfam" id="TIGR00229">
    <property type="entry name" value="sensory_box"/>
    <property type="match status" value="2"/>
</dbReference>
<accession>Q1K234</accession>
<dbReference type="SUPFAM" id="SSF55073">
    <property type="entry name" value="Nucleotide cyclase"/>
    <property type="match status" value="1"/>
</dbReference>
<dbReference type="FunFam" id="3.20.20.450:FF:000001">
    <property type="entry name" value="Cyclic di-GMP phosphodiesterase yahA"/>
    <property type="match status" value="1"/>
</dbReference>
<dbReference type="InterPro" id="IPR043128">
    <property type="entry name" value="Rev_trsase/Diguanyl_cyclase"/>
</dbReference>
<feature type="domain" description="GGDEF" evidence="6">
    <location>
        <begin position="364"/>
        <end position="497"/>
    </location>
</feature>
<dbReference type="FunFam" id="3.30.70.270:FF:000001">
    <property type="entry name" value="Diguanylate cyclase domain protein"/>
    <property type="match status" value="1"/>
</dbReference>
<comment type="caution">
    <text evidence="7">The sequence shown here is derived from an EMBL/GenBank/DDBJ whole genome shotgun (WGS) entry which is preliminary data.</text>
</comment>
<dbReference type="SMART" id="SM00267">
    <property type="entry name" value="GGDEF"/>
    <property type="match status" value="1"/>
</dbReference>
<dbReference type="RefSeq" id="WP_005998634.1">
    <property type="nucleotide sequence ID" value="NZ_AAEW02000004.1"/>
</dbReference>
<dbReference type="PROSITE" id="PS50112">
    <property type="entry name" value="PAS"/>
    <property type="match status" value="1"/>
</dbReference>
<feature type="domain" description="PAS" evidence="3">
    <location>
        <begin position="210"/>
        <end position="252"/>
    </location>
</feature>
<evidence type="ECO:0000259" key="3">
    <source>
        <dbReference type="PROSITE" id="PS50112"/>
    </source>
</evidence>